<dbReference type="InterPro" id="IPR010982">
    <property type="entry name" value="Lambda_DNA-bd_dom_sf"/>
</dbReference>
<dbReference type="Gene3D" id="1.10.260.40">
    <property type="entry name" value="lambda repressor-like DNA-binding domains"/>
    <property type="match status" value="1"/>
</dbReference>
<proteinExistence type="predicted"/>
<dbReference type="Proteomes" id="UP001486565">
    <property type="component" value="Chromosome"/>
</dbReference>
<reference evidence="2 3" key="1">
    <citation type="submission" date="2023-03" db="EMBL/GenBank/DDBJ databases">
        <title>Novel Species.</title>
        <authorList>
            <person name="Ma S."/>
        </authorList>
    </citation>
    <scope>NUCLEOTIDE SEQUENCE [LARGE SCALE GENOMIC DNA]</scope>
    <source>
        <strain evidence="2 3">LIND6LT2</strain>
    </source>
</reference>
<evidence type="ECO:0000313" key="3">
    <source>
        <dbReference type="Proteomes" id="UP001486565"/>
    </source>
</evidence>
<sequence length="68" mass="7800">MNLQKIRTEKGYSIAKLSELSGVPKRTIEDMEKREREGKPEGKISTIIKLAETLEVTLDELCLPRKEK</sequence>
<name>A0ABZ2Y5J3_9FIRM</name>
<protein>
    <submittedName>
        <fullName evidence="2">Helix-turn-helix transcriptional regulator</fullName>
    </submittedName>
</protein>
<evidence type="ECO:0000313" key="2">
    <source>
        <dbReference type="EMBL" id="WZL70615.1"/>
    </source>
</evidence>
<dbReference type="RefSeq" id="WP_341877577.1">
    <property type="nucleotide sequence ID" value="NZ_CP121687.1"/>
</dbReference>
<feature type="domain" description="HTH cro/C1-type" evidence="1">
    <location>
        <begin position="3"/>
        <end position="61"/>
    </location>
</feature>
<dbReference type="Pfam" id="PF01381">
    <property type="entry name" value="HTH_3"/>
    <property type="match status" value="1"/>
</dbReference>
<dbReference type="SUPFAM" id="SSF47413">
    <property type="entry name" value="lambda repressor-like DNA-binding domains"/>
    <property type="match status" value="1"/>
</dbReference>
<dbReference type="PROSITE" id="PS50943">
    <property type="entry name" value="HTH_CROC1"/>
    <property type="match status" value="1"/>
</dbReference>
<dbReference type="SMART" id="SM00530">
    <property type="entry name" value="HTH_XRE"/>
    <property type="match status" value="1"/>
</dbReference>
<evidence type="ECO:0000259" key="1">
    <source>
        <dbReference type="PROSITE" id="PS50943"/>
    </source>
</evidence>
<accession>A0ABZ2Y5J3</accession>
<dbReference type="CDD" id="cd00093">
    <property type="entry name" value="HTH_XRE"/>
    <property type="match status" value="1"/>
</dbReference>
<dbReference type="EMBL" id="CP121687">
    <property type="protein sequence ID" value="WZL70615.1"/>
    <property type="molecule type" value="Genomic_DNA"/>
</dbReference>
<keyword evidence="3" id="KW-1185">Reference proteome</keyword>
<gene>
    <name evidence="2" type="ORF">QBE51_03550</name>
</gene>
<dbReference type="InterPro" id="IPR001387">
    <property type="entry name" value="Cro/C1-type_HTH"/>
</dbReference>
<organism evidence="2 3">
    <name type="scientific">Defluviitalea saccharophila</name>
    <dbReference type="NCBI Taxonomy" id="879970"/>
    <lineage>
        <taxon>Bacteria</taxon>
        <taxon>Bacillati</taxon>
        <taxon>Bacillota</taxon>
        <taxon>Clostridia</taxon>
        <taxon>Lachnospirales</taxon>
        <taxon>Defluviitaleaceae</taxon>
        <taxon>Defluviitalea</taxon>
    </lineage>
</organism>